<keyword evidence="2" id="KW-0489">Methyltransferase</keyword>
<dbReference type="GO" id="GO:0003700">
    <property type="term" value="F:DNA-binding transcription factor activity"/>
    <property type="evidence" value="ECO:0007669"/>
    <property type="project" value="InterPro"/>
</dbReference>
<keyword evidence="14" id="KW-1185">Reference proteome</keyword>
<evidence type="ECO:0000313" key="13">
    <source>
        <dbReference type="EMBL" id="AKP67555.1"/>
    </source>
</evidence>
<dbReference type="PANTHER" id="PTHR43280:SF2">
    <property type="entry name" value="HTH-TYPE TRANSCRIPTIONAL REGULATOR EXSA"/>
    <property type="match status" value="1"/>
</dbReference>
<evidence type="ECO:0000256" key="2">
    <source>
        <dbReference type="ARBA" id="ARBA00022603"/>
    </source>
</evidence>
<sequence>MASSSEWKAISNNDAEFDGVFWYGVKTTHIFCRPSCPSRLPKRENISIYYDPKLAEADGFRPCKRCRPLNSIVSNETWVQEIDEFLNNHYSENITLSSLSSQIHGSESYLRHVYKQLTGVTPQQKLMNIRLEYAKSLLKNTNDSIKSVGMSVGIDNTTYFIQCFKRRFEITPKQFQYQSRL</sequence>
<name>A0A0H4R1F3_9LACO</name>
<dbReference type="Pfam" id="PF02805">
    <property type="entry name" value="Ada_Zn_binding"/>
    <property type="match status" value="1"/>
</dbReference>
<comment type="cofactor">
    <cofactor evidence="1">
        <name>Zn(2+)</name>
        <dbReference type="ChEBI" id="CHEBI:29105"/>
    </cofactor>
</comment>
<feature type="domain" description="HTH araC/xylS-type" evidence="12">
    <location>
        <begin position="80"/>
        <end position="178"/>
    </location>
</feature>
<evidence type="ECO:0000256" key="5">
    <source>
        <dbReference type="ARBA" id="ARBA00022763"/>
    </source>
</evidence>
<keyword evidence="9" id="KW-0010">Activator</keyword>
<dbReference type="InterPro" id="IPR035451">
    <property type="entry name" value="Ada-like_dom_sf"/>
</dbReference>
<accession>A0A0H4R1F3</accession>
<keyword evidence="4" id="KW-0479">Metal-binding</keyword>
<evidence type="ECO:0000256" key="1">
    <source>
        <dbReference type="ARBA" id="ARBA00001947"/>
    </source>
</evidence>
<keyword evidence="3 13" id="KW-0808">Transferase</keyword>
<dbReference type="InterPro" id="IPR018062">
    <property type="entry name" value="HTH_AraC-typ_CS"/>
</dbReference>
<dbReference type="PIRSF" id="PIRSF000408">
    <property type="entry name" value="Alkyltransferas_AdaA"/>
    <property type="match status" value="1"/>
</dbReference>
<dbReference type="PATRIC" id="fig|1007676.4.peg.1705"/>
<evidence type="ECO:0000256" key="7">
    <source>
        <dbReference type="ARBA" id="ARBA00023015"/>
    </source>
</evidence>
<dbReference type="KEGG" id="lgn:ABM34_08445"/>
<dbReference type="InterPro" id="IPR009057">
    <property type="entry name" value="Homeodomain-like_sf"/>
</dbReference>
<proteinExistence type="predicted"/>
<evidence type="ECO:0000256" key="6">
    <source>
        <dbReference type="ARBA" id="ARBA00022833"/>
    </source>
</evidence>
<evidence type="ECO:0000313" key="14">
    <source>
        <dbReference type="Proteomes" id="UP000036106"/>
    </source>
</evidence>
<dbReference type="GO" id="GO:0008168">
    <property type="term" value="F:methyltransferase activity"/>
    <property type="evidence" value="ECO:0007669"/>
    <property type="project" value="UniProtKB-KW"/>
</dbReference>
<keyword evidence="8" id="KW-0238">DNA-binding</keyword>
<protein>
    <submittedName>
        <fullName evidence="13">Methylphosphotriester-DNA alkyltransferase</fullName>
    </submittedName>
</protein>
<dbReference type="GO" id="GO:0008270">
    <property type="term" value="F:zinc ion binding"/>
    <property type="evidence" value="ECO:0007669"/>
    <property type="project" value="InterPro"/>
</dbReference>
<dbReference type="GO" id="GO:0032259">
    <property type="term" value="P:methylation"/>
    <property type="evidence" value="ECO:0007669"/>
    <property type="project" value="UniProtKB-KW"/>
</dbReference>
<dbReference type="Pfam" id="PF12833">
    <property type="entry name" value="HTH_18"/>
    <property type="match status" value="1"/>
</dbReference>
<dbReference type="Proteomes" id="UP000036106">
    <property type="component" value="Chromosome"/>
</dbReference>
<gene>
    <name evidence="13" type="ORF">ABM34_08445</name>
</gene>
<dbReference type="AlphaFoldDB" id="A0A0H4R1F3"/>
<evidence type="ECO:0000259" key="12">
    <source>
        <dbReference type="PROSITE" id="PS01124"/>
    </source>
</evidence>
<dbReference type="GO" id="GO:0043565">
    <property type="term" value="F:sequence-specific DNA binding"/>
    <property type="evidence" value="ECO:0007669"/>
    <property type="project" value="InterPro"/>
</dbReference>
<dbReference type="RefSeq" id="WP_048704964.1">
    <property type="nucleotide sequence ID" value="NZ_CP012034.1"/>
</dbReference>
<keyword evidence="7" id="KW-0805">Transcription regulation</keyword>
<keyword evidence="6" id="KW-0862">Zinc</keyword>
<dbReference type="GO" id="GO:0006281">
    <property type="term" value="P:DNA repair"/>
    <property type="evidence" value="ECO:0007669"/>
    <property type="project" value="UniProtKB-KW"/>
</dbReference>
<keyword evidence="11" id="KW-0234">DNA repair</keyword>
<dbReference type="InterPro" id="IPR016220">
    <property type="entry name" value="Me-P-triester_DNA_alkyl-Trfase"/>
</dbReference>
<dbReference type="SMART" id="SM00342">
    <property type="entry name" value="HTH_ARAC"/>
    <property type="match status" value="1"/>
</dbReference>
<reference evidence="14" key="1">
    <citation type="submission" date="2015-07" db="EMBL/GenBank/DDBJ databases">
        <title>Lactobacillus ginsenosidimutans/EMML 3141/ whole genome sequencing.</title>
        <authorList>
            <person name="Kim M.K."/>
            <person name="Im W.-T."/>
            <person name="Srinivasan S."/>
            <person name="Lee J.-J."/>
        </authorList>
    </citation>
    <scope>NUCLEOTIDE SEQUENCE [LARGE SCALE GENOMIC DNA]</scope>
    <source>
        <strain evidence="14">EMML 3041</strain>
    </source>
</reference>
<dbReference type="OrthoDB" id="9802228at2"/>
<organism evidence="13 14">
    <name type="scientific">Companilactobacillus ginsenosidimutans</name>
    <dbReference type="NCBI Taxonomy" id="1007676"/>
    <lineage>
        <taxon>Bacteria</taxon>
        <taxon>Bacillati</taxon>
        <taxon>Bacillota</taxon>
        <taxon>Bacilli</taxon>
        <taxon>Lactobacillales</taxon>
        <taxon>Lactobacillaceae</taxon>
        <taxon>Companilactobacillus</taxon>
    </lineage>
</organism>
<dbReference type="SUPFAM" id="SSF46689">
    <property type="entry name" value="Homeodomain-like"/>
    <property type="match status" value="2"/>
</dbReference>
<evidence type="ECO:0000256" key="10">
    <source>
        <dbReference type="ARBA" id="ARBA00023163"/>
    </source>
</evidence>
<dbReference type="STRING" id="1007676.ABM34_08445"/>
<evidence type="ECO:0000256" key="11">
    <source>
        <dbReference type="ARBA" id="ARBA00023204"/>
    </source>
</evidence>
<dbReference type="Gene3D" id="1.10.10.60">
    <property type="entry name" value="Homeodomain-like"/>
    <property type="match status" value="2"/>
</dbReference>
<keyword evidence="10" id="KW-0804">Transcription</keyword>
<evidence type="ECO:0000256" key="4">
    <source>
        <dbReference type="ARBA" id="ARBA00022723"/>
    </source>
</evidence>
<keyword evidence="5" id="KW-0227">DNA damage</keyword>
<dbReference type="PROSITE" id="PS00041">
    <property type="entry name" value="HTH_ARAC_FAMILY_1"/>
    <property type="match status" value="1"/>
</dbReference>
<dbReference type="PROSITE" id="PS01124">
    <property type="entry name" value="HTH_ARAC_FAMILY_2"/>
    <property type="match status" value="1"/>
</dbReference>
<dbReference type="PANTHER" id="PTHR43280">
    <property type="entry name" value="ARAC-FAMILY TRANSCRIPTIONAL REGULATOR"/>
    <property type="match status" value="1"/>
</dbReference>
<dbReference type="Gene3D" id="3.40.10.10">
    <property type="entry name" value="DNA Methylphosphotriester Repair Domain"/>
    <property type="match status" value="1"/>
</dbReference>
<dbReference type="InterPro" id="IPR018060">
    <property type="entry name" value="HTH_AraC"/>
</dbReference>
<dbReference type="InterPro" id="IPR004026">
    <property type="entry name" value="Ada_DNA_repair_Zn-bd"/>
</dbReference>
<evidence type="ECO:0000256" key="8">
    <source>
        <dbReference type="ARBA" id="ARBA00023125"/>
    </source>
</evidence>
<evidence type="ECO:0000256" key="3">
    <source>
        <dbReference type="ARBA" id="ARBA00022679"/>
    </source>
</evidence>
<evidence type="ECO:0000256" key="9">
    <source>
        <dbReference type="ARBA" id="ARBA00023159"/>
    </source>
</evidence>
<dbReference type="SUPFAM" id="SSF57884">
    <property type="entry name" value="Ada DNA repair protein, N-terminal domain (N-Ada 10)"/>
    <property type="match status" value="1"/>
</dbReference>
<dbReference type="EMBL" id="CP012034">
    <property type="protein sequence ID" value="AKP67555.1"/>
    <property type="molecule type" value="Genomic_DNA"/>
</dbReference>